<dbReference type="PRINTS" id="PR00367">
    <property type="entry name" value="ETHRSPELEMNT"/>
</dbReference>
<comment type="similarity">
    <text evidence="6">Belongs to the AP2/ERF transcription factor family. ERF subfamily.</text>
</comment>
<evidence type="ECO:0000256" key="6">
    <source>
        <dbReference type="ARBA" id="ARBA00024343"/>
    </source>
</evidence>
<evidence type="ECO:0000256" key="2">
    <source>
        <dbReference type="ARBA" id="ARBA00023015"/>
    </source>
</evidence>
<dbReference type="InterPro" id="IPR036955">
    <property type="entry name" value="AP2/ERF_dom_sf"/>
</dbReference>
<dbReference type="EMBL" id="JBJKBG010000009">
    <property type="protein sequence ID" value="KAL3721570.1"/>
    <property type="molecule type" value="Genomic_DNA"/>
</dbReference>
<reference evidence="9 10" key="1">
    <citation type="submission" date="2024-11" db="EMBL/GenBank/DDBJ databases">
        <title>Chromosome-level genome assembly of Eucalyptus globulus Labill. provides insights into its genome evolution.</title>
        <authorList>
            <person name="Li X."/>
        </authorList>
    </citation>
    <scope>NUCLEOTIDE SEQUENCE [LARGE SCALE GENOMIC DNA]</scope>
    <source>
        <strain evidence="9">CL2024</strain>
        <tissue evidence="9">Fresh tender leaves</tissue>
    </source>
</reference>
<dbReference type="GO" id="GO:0003677">
    <property type="term" value="F:DNA binding"/>
    <property type="evidence" value="ECO:0007669"/>
    <property type="project" value="UniProtKB-KW"/>
</dbReference>
<evidence type="ECO:0000313" key="9">
    <source>
        <dbReference type="EMBL" id="KAL3721570.1"/>
    </source>
</evidence>
<comment type="caution">
    <text evidence="9">The sequence shown here is derived from an EMBL/GenBank/DDBJ whole genome shotgun (WGS) entry which is preliminary data.</text>
</comment>
<dbReference type="PROSITE" id="PS51032">
    <property type="entry name" value="AP2_ERF"/>
    <property type="match status" value="1"/>
</dbReference>
<feature type="compositionally biased region" description="Low complexity" evidence="7">
    <location>
        <begin position="288"/>
        <end position="307"/>
    </location>
</feature>
<feature type="region of interest" description="Disordered" evidence="7">
    <location>
        <begin position="75"/>
        <end position="110"/>
    </location>
</feature>
<keyword evidence="4" id="KW-0804">Transcription</keyword>
<protein>
    <recommendedName>
        <fullName evidence="8">AP2/ERF domain-containing protein</fullName>
    </recommendedName>
</protein>
<dbReference type="SMART" id="SM00380">
    <property type="entry name" value="AP2"/>
    <property type="match status" value="1"/>
</dbReference>
<evidence type="ECO:0000256" key="3">
    <source>
        <dbReference type="ARBA" id="ARBA00023125"/>
    </source>
</evidence>
<evidence type="ECO:0000256" key="4">
    <source>
        <dbReference type="ARBA" id="ARBA00023163"/>
    </source>
</evidence>
<evidence type="ECO:0000256" key="1">
    <source>
        <dbReference type="ARBA" id="ARBA00004123"/>
    </source>
</evidence>
<name>A0ABD3J547_EUCGL</name>
<dbReference type="PANTHER" id="PTHR31190">
    <property type="entry name" value="DNA-BINDING DOMAIN"/>
    <property type="match status" value="1"/>
</dbReference>
<gene>
    <name evidence="9" type="ORF">ACJRO7_033984</name>
</gene>
<keyword evidence="10" id="KW-1185">Reference proteome</keyword>
<evidence type="ECO:0000313" key="10">
    <source>
        <dbReference type="Proteomes" id="UP001634007"/>
    </source>
</evidence>
<sequence>MSIMVSALRRVVSGEVLSGDDQQQQFNLSGGYGPAALLGRSSSLDSVGVGQKRGRGDSTSSSEFLVSQDSVALGGFPQAGSSSSSDAREGHAGSTTVETAKADTEHGTAPKYEYAYEAPTTMAASRLDPTVRRKYRGVRQRPWGKWAAEIRDPFKASRVWLGTFDTAEGAARAYDRAALQFRGSKAKLNFPENVRLRQQPAPVASAAFPSATHFTISRELPASGNFDTTGYDGQAPMQQFPENDFRAYHRDVAAHQERLQGRTMSLYEQMLLSNSSFGSQFQPAFSLSPSSSSSSSSVLARSPNSSLFMPSPPTVTSRSQEGRRGSGDGAAVFSQPPWTDSSHYSSSSG</sequence>
<dbReference type="CDD" id="cd00018">
    <property type="entry name" value="AP2"/>
    <property type="match status" value="1"/>
</dbReference>
<dbReference type="GO" id="GO:0005634">
    <property type="term" value="C:nucleus"/>
    <property type="evidence" value="ECO:0007669"/>
    <property type="project" value="UniProtKB-SubCell"/>
</dbReference>
<dbReference type="Proteomes" id="UP001634007">
    <property type="component" value="Unassembled WGS sequence"/>
</dbReference>
<evidence type="ECO:0000256" key="7">
    <source>
        <dbReference type="SAM" id="MobiDB-lite"/>
    </source>
</evidence>
<dbReference type="InterPro" id="IPR001471">
    <property type="entry name" value="AP2/ERF_dom"/>
</dbReference>
<evidence type="ECO:0000256" key="5">
    <source>
        <dbReference type="ARBA" id="ARBA00023242"/>
    </source>
</evidence>
<dbReference type="InterPro" id="IPR016177">
    <property type="entry name" value="DNA-bd_dom_sf"/>
</dbReference>
<evidence type="ECO:0000259" key="8">
    <source>
        <dbReference type="PROSITE" id="PS51032"/>
    </source>
</evidence>
<proteinExistence type="inferred from homology"/>
<dbReference type="Gene3D" id="3.30.730.10">
    <property type="entry name" value="AP2/ERF domain"/>
    <property type="match status" value="1"/>
</dbReference>
<feature type="region of interest" description="Disordered" evidence="7">
    <location>
        <begin position="288"/>
        <end position="349"/>
    </location>
</feature>
<feature type="domain" description="AP2/ERF" evidence="8">
    <location>
        <begin position="134"/>
        <end position="191"/>
    </location>
</feature>
<dbReference type="InterPro" id="IPR044808">
    <property type="entry name" value="ERF_plant"/>
</dbReference>
<organism evidence="9 10">
    <name type="scientific">Eucalyptus globulus</name>
    <name type="common">Tasmanian blue gum</name>
    <dbReference type="NCBI Taxonomy" id="34317"/>
    <lineage>
        <taxon>Eukaryota</taxon>
        <taxon>Viridiplantae</taxon>
        <taxon>Streptophyta</taxon>
        <taxon>Embryophyta</taxon>
        <taxon>Tracheophyta</taxon>
        <taxon>Spermatophyta</taxon>
        <taxon>Magnoliopsida</taxon>
        <taxon>eudicotyledons</taxon>
        <taxon>Gunneridae</taxon>
        <taxon>Pentapetalae</taxon>
        <taxon>rosids</taxon>
        <taxon>malvids</taxon>
        <taxon>Myrtales</taxon>
        <taxon>Myrtaceae</taxon>
        <taxon>Myrtoideae</taxon>
        <taxon>Eucalypteae</taxon>
        <taxon>Eucalyptus</taxon>
    </lineage>
</organism>
<keyword evidence="5" id="KW-0539">Nucleus</keyword>
<keyword evidence="2" id="KW-0805">Transcription regulation</keyword>
<dbReference type="FunFam" id="3.30.730.10:FF:000001">
    <property type="entry name" value="Ethylene-responsive transcription factor 2"/>
    <property type="match status" value="1"/>
</dbReference>
<dbReference type="PANTHER" id="PTHR31190:SF445">
    <property type="entry name" value="ETHYLENE-RESPONSIVE TRANSCRIPTION FACTOR RAP2-6"/>
    <property type="match status" value="1"/>
</dbReference>
<dbReference type="Pfam" id="PF00847">
    <property type="entry name" value="AP2"/>
    <property type="match status" value="1"/>
</dbReference>
<dbReference type="SUPFAM" id="SSF54171">
    <property type="entry name" value="DNA-binding domain"/>
    <property type="match status" value="1"/>
</dbReference>
<keyword evidence="3" id="KW-0238">DNA-binding</keyword>
<dbReference type="AlphaFoldDB" id="A0ABD3J547"/>
<comment type="subcellular location">
    <subcellularLocation>
        <location evidence="1">Nucleus</location>
    </subcellularLocation>
</comment>
<feature type="compositionally biased region" description="Polar residues" evidence="7">
    <location>
        <begin position="336"/>
        <end position="349"/>
    </location>
</feature>
<accession>A0ABD3J547</accession>